<dbReference type="EnsemblProtists" id="PYU1_T001739">
    <property type="protein sequence ID" value="PYU1_T001739"/>
    <property type="gene ID" value="PYU1_G001738"/>
</dbReference>
<dbReference type="VEuPathDB" id="FungiDB:PYU1_G001738"/>
<keyword evidence="3" id="KW-1185">Reference proteome</keyword>
<proteinExistence type="predicted"/>
<dbReference type="OMA" id="CMLRWYW"/>
<sequence length="226" mass="24967">MAPWFHPTVALALLSAVAVHAQHKVLYPEPFYLVDGDEAQSAPVAHLEEQGIKTSADVSDFMKQKGYANLRAMLDDQKLYNVNPDALDECGYTDPTVESQPIPVTNAFISTGYVLNGPCEVWLDDLKVMSDMNCHTKYPGTNFMLDYSSCKGSCMLRWYWLGIQPVNETYSWQVYKVCVSLRGNGVQSSETPTPIAVASATPTTAEAPGKGKAAKSDWGWLELFWS</sequence>
<dbReference type="Proteomes" id="UP000019132">
    <property type="component" value="Unassembled WGS sequence"/>
</dbReference>
<keyword evidence="1" id="KW-0732">Signal</keyword>
<evidence type="ECO:0000313" key="2">
    <source>
        <dbReference type="EnsemblProtists" id="PYU1_T001739"/>
    </source>
</evidence>
<dbReference type="AlphaFoldDB" id="K3W9U8"/>
<dbReference type="InParanoid" id="K3W9U8"/>
<reference evidence="3" key="1">
    <citation type="journal article" date="2010" name="Genome Biol.">
        <title>Genome sequence of the necrotrophic plant pathogen Pythium ultimum reveals original pathogenicity mechanisms and effector repertoire.</title>
        <authorList>
            <person name="Levesque C.A."/>
            <person name="Brouwer H."/>
            <person name="Cano L."/>
            <person name="Hamilton J.P."/>
            <person name="Holt C."/>
            <person name="Huitema E."/>
            <person name="Raffaele S."/>
            <person name="Robideau G.P."/>
            <person name="Thines M."/>
            <person name="Win J."/>
            <person name="Zerillo M.M."/>
            <person name="Beakes G.W."/>
            <person name="Boore J.L."/>
            <person name="Busam D."/>
            <person name="Dumas B."/>
            <person name="Ferriera S."/>
            <person name="Fuerstenberg S.I."/>
            <person name="Gachon C.M."/>
            <person name="Gaulin E."/>
            <person name="Govers F."/>
            <person name="Grenville-Briggs L."/>
            <person name="Horner N."/>
            <person name="Hostetler J."/>
            <person name="Jiang R.H."/>
            <person name="Johnson J."/>
            <person name="Krajaejun T."/>
            <person name="Lin H."/>
            <person name="Meijer H.J."/>
            <person name="Moore B."/>
            <person name="Morris P."/>
            <person name="Phuntmart V."/>
            <person name="Puiu D."/>
            <person name="Shetty J."/>
            <person name="Stajich J.E."/>
            <person name="Tripathy S."/>
            <person name="Wawra S."/>
            <person name="van West P."/>
            <person name="Whitty B.R."/>
            <person name="Coutinho P.M."/>
            <person name="Henrissat B."/>
            <person name="Martin F."/>
            <person name="Thomas P.D."/>
            <person name="Tyler B.M."/>
            <person name="De Vries R.P."/>
            <person name="Kamoun S."/>
            <person name="Yandell M."/>
            <person name="Tisserat N."/>
            <person name="Buell C.R."/>
        </authorList>
    </citation>
    <scope>NUCLEOTIDE SEQUENCE</scope>
    <source>
        <strain evidence="3">DAOM:BR144</strain>
    </source>
</reference>
<dbReference type="EMBL" id="GL376634">
    <property type="status" value="NOT_ANNOTATED_CDS"/>
    <property type="molecule type" value="Genomic_DNA"/>
</dbReference>
<reference evidence="3" key="2">
    <citation type="submission" date="2010-04" db="EMBL/GenBank/DDBJ databases">
        <authorList>
            <person name="Buell R."/>
            <person name="Hamilton J."/>
            <person name="Hostetler J."/>
        </authorList>
    </citation>
    <scope>NUCLEOTIDE SEQUENCE [LARGE SCALE GENOMIC DNA]</scope>
    <source>
        <strain evidence="3">DAOM:BR144</strain>
    </source>
</reference>
<reference evidence="2" key="3">
    <citation type="submission" date="2015-02" db="UniProtKB">
        <authorList>
            <consortium name="EnsemblProtists"/>
        </authorList>
    </citation>
    <scope>IDENTIFICATION</scope>
    <source>
        <strain evidence="2">DAOM BR144</strain>
    </source>
</reference>
<dbReference type="STRING" id="431595.K3W9U8"/>
<dbReference type="eggNOG" id="ENOG502SN35">
    <property type="taxonomic scope" value="Eukaryota"/>
</dbReference>
<feature type="chain" id="PRO_5003867751" evidence="1">
    <location>
        <begin position="22"/>
        <end position="226"/>
    </location>
</feature>
<evidence type="ECO:0000256" key="1">
    <source>
        <dbReference type="SAM" id="SignalP"/>
    </source>
</evidence>
<dbReference type="HOGENOM" id="CLU_046500_2_1_1"/>
<protein>
    <submittedName>
        <fullName evidence="2">Uncharacterized protein</fullName>
    </submittedName>
</protein>
<organism evidence="2 3">
    <name type="scientific">Globisporangium ultimum (strain ATCC 200006 / CBS 805.95 / DAOM BR144)</name>
    <name type="common">Pythium ultimum</name>
    <dbReference type="NCBI Taxonomy" id="431595"/>
    <lineage>
        <taxon>Eukaryota</taxon>
        <taxon>Sar</taxon>
        <taxon>Stramenopiles</taxon>
        <taxon>Oomycota</taxon>
        <taxon>Peronosporomycetes</taxon>
        <taxon>Pythiales</taxon>
        <taxon>Pythiaceae</taxon>
        <taxon>Globisporangium</taxon>
    </lineage>
</organism>
<accession>K3W9U8</accession>
<feature type="signal peptide" evidence="1">
    <location>
        <begin position="1"/>
        <end position="21"/>
    </location>
</feature>
<evidence type="ECO:0000313" key="3">
    <source>
        <dbReference type="Proteomes" id="UP000019132"/>
    </source>
</evidence>
<name>K3W9U8_GLOUD</name>